<keyword evidence="1" id="KW-1133">Transmembrane helix</keyword>
<dbReference type="SMART" id="SM00254">
    <property type="entry name" value="ShKT"/>
    <property type="match status" value="3"/>
</dbReference>
<dbReference type="InterPro" id="IPR020471">
    <property type="entry name" value="AKR"/>
</dbReference>
<keyword evidence="1" id="KW-0472">Membrane</keyword>
<dbReference type="AlphaFoldDB" id="A0A9W6BNN4"/>
<dbReference type="Gene3D" id="3.20.20.100">
    <property type="entry name" value="NADP-dependent oxidoreductase domain"/>
    <property type="match status" value="1"/>
</dbReference>
<evidence type="ECO:0000313" key="4">
    <source>
        <dbReference type="Proteomes" id="UP001165080"/>
    </source>
</evidence>
<dbReference type="Pfam" id="PF01549">
    <property type="entry name" value="ShK"/>
    <property type="match status" value="1"/>
</dbReference>
<protein>
    <recommendedName>
        <fullName evidence="2">ShKT domain-containing protein</fullName>
    </recommendedName>
</protein>
<feature type="transmembrane region" description="Helical" evidence="1">
    <location>
        <begin position="21"/>
        <end position="39"/>
    </location>
</feature>
<dbReference type="InterPro" id="IPR003582">
    <property type="entry name" value="ShKT_dom"/>
</dbReference>
<dbReference type="PROSITE" id="PS00063">
    <property type="entry name" value="ALDOKETO_REDUCTASE_3"/>
    <property type="match status" value="1"/>
</dbReference>
<dbReference type="SUPFAM" id="SSF51430">
    <property type="entry name" value="NAD(P)-linked oxidoreductase"/>
    <property type="match status" value="1"/>
</dbReference>
<name>A0A9W6BNN4_9CHLO</name>
<dbReference type="PRINTS" id="PR00069">
    <property type="entry name" value="ALDKETRDTASE"/>
</dbReference>
<sequence length="660" mass="68732">MPSGRSRDRPLRTAGRSLARSCILVAIAVVAIVNVIYIVPVKLGSSPRRATPAGDAHHPTHRAHGRKELAQIRALLGNDLPRLAVHLHCADQSPACEQQRRSGRCSTHLLDGEFHTCLASCGVCPALELALRRSMNLTEGQLVVVRQPGPPRCVDDAAWCGQVAEGQCASGPAQLAGVCKATCGACLQPEAVPEAPAASAASAAAAAGPAARSGGGSSSATGAAGAGGCFDAADMCAWWSRSDPRVCQRAAEDLQAWWWVAVVCRRSCGLCGGGGTAAGGGGGGGGGVGAGAGAAAAATAVTAALVSAARLGVQVGEAPDGSPAVAVFEALPDESGGCTDTQPQCASWASSGECGRNPGFMARSCPASCGSCPVLVNMRQPLARVRLNNGVLQPTVGYGCAGLGDLTSTTVRWALEAGYRHLDSAQAREWYREDLVGQAMSDFLGAAKARGNVTAGVEVVRREDIFVTSKLHPRHLGYHTTLKQFNATLRDLRSPFVDLFLLHYAECWGDLCGGAQPEGDFLDSWRALEEMYGAGLARAIGVSNFSPDQLARLLAAARVRPAVLQVHVDPLGRSEAEQALCRREGITLTAYSTLGTQWGLAGGGNPVLSHPVLQAIGREQGLVVLPRSSNQARMRQNLQLYDWGLTEGHMRQIAYLRPVA</sequence>
<dbReference type="GO" id="GO:0016491">
    <property type="term" value="F:oxidoreductase activity"/>
    <property type="evidence" value="ECO:0007669"/>
    <property type="project" value="InterPro"/>
</dbReference>
<dbReference type="Pfam" id="PF00248">
    <property type="entry name" value="Aldo_ket_red"/>
    <property type="match status" value="1"/>
</dbReference>
<gene>
    <name evidence="3" type="primary">PLEST007817</name>
    <name evidence="3" type="ORF">PLESTB_000971400</name>
</gene>
<accession>A0A9W6BNN4</accession>
<feature type="domain" description="ShKT" evidence="2">
    <location>
        <begin position="338"/>
        <end position="372"/>
    </location>
</feature>
<evidence type="ECO:0000256" key="1">
    <source>
        <dbReference type="SAM" id="Phobius"/>
    </source>
</evidence>
<organism evidence="3 4">
    <name type="scientific">Pleodorina starrii</name>
    <dbReference type="NCBI Taxonomy" id="330485"/>
    <lineage>
        <taxon>Eukaryota</taxon>
        <taxon>Viridiplantae</taxon>
        <taxon>Chlorophyta</taxon>
        <taxon>core chlorophytes</taxon>
        <taxon>Chlorophyceae</taxon>
        <taxon>CS clade</taxon>
        <taxon>Chlamydomonadales</taxon>
        <taxon>Volvocaceae</taxon>
        <taxon>Pleodorina</taxon>
    </lineage>
</organism>
<comment type="caution">
    <text evidence="3">The sequence shown here is derived from an EMBL/GenBank/DDBJ whole genome shotgun (WGS) entry which is preliminary data.</text>
</comment>
<dbReference type="PANTHER" id="PTHR43827:SF8">
    <property type="entry name" value="ALDO_KETO REDUCTASE FAMILY PROTEIN"/>
    <property type="match status" value="1"/>
</dbReference>
<dbReference type="PROSITE" id="PS00062">
    <property type="entry name" value="ALDOKETO_REDUCTASE_2"/>
    <property type="match status" value="1"/>
</dbReference>
<dbReference type="PANTHER" id="PTHR43827">
    <property type="entry name" value="2,5-DIKETO-D-GLUCONIC ACID REDUCTASE"/>
    <property type="match status" value="1"/>
</dbReference>
<keyword evidence="1" id="KW-0812">Transmembrane</keyword>
<dbReference type="PROSITE" id="PS51670">
    <property type="entry name" value="SHKT"/>
    <property type="match status" value="1"/>
</dbReference>
<reference evidence="3 4" key="1">
    <citation type="journal article" date="2023" name="Commun. Biol.">
        <title>Reorganization of the ancestral sex-determining regions during the evolution of trioecy in Pleodorina starrii.</title>
        <authorList>
            <person name="Takahashi K."/>
            <person name="Suzuki S."/>
            <person name="Kawai-Toyooka H."/>
            <person name="Yamamoto K."/>
            <person name="Hamaji T."/>
            <person name="Ootsuki R."/>
            <person name="Yamaguchi H."/>
            <person name="Kawachi M."/>
            <person name="Higashiyama T."/>
            <person name="Nozaki H."/>
        </authorList>
    </citation>
    <scope>NUCLEOTIDE SEQUENCE [LARGE SCALE GENOMIC DNA]</scope>
    <source>
        <strain evidence="3 4">NIES-4479</strain>
    </source>
</reference>
<dbReference type="EMBL" id="BRXU01000012">
    <property type="protein sequence ID" value="GLC55313.1"/>
    <property type="molecule type" value="Genomic_DNA"/>
</dbReference>
<keyword evidence="4" id="KW-1185">Reference proteome</keyword>
<evidence type="ECO:0000259" key="2">
    <source>
        <dbReference type="PROSITE" id="PS51670"/>
    </source>
</evidence>
<dbReference type="CDD" id="cd19071">
    <property type="entry name" value="AKR_AKR1-5-like"/>
    <property type="match status" value="1"/>
</dbReference>
<dbReference type="InterPro" id="IPR018170">
    <property type="entry name" value="Aldo/ket_reductase_CS"/>
</dbReference>
<evidence type="ECO:0000313" key="3">
    <source>
        <dbReference type="EMBL" id="GLC55313.1"/>
    </source>
</evidence>
<dbReference type="Proteomes" id="UP001165080">
    <property type="component" value="Unassembled WGS sequence"/>
</dbReference>
<dbReference type="InterPro" id="IPR023210">
    <property type="entry name" value="NADP_OxRdtase_dom"/>
</dbReference>
<dbReference type="InterPro" id="IPR036812">
    <property type="entry name" value="NAD(P)_OxRdtase_dom_sf"/>
</dbReference>
<proteinExistence type="predicted"/>